<proteinExistence type="predicted"/>
<dbReference type="Proteomes" id="UP000181992">
    <property type="component" value="Unassembled WGS sequence"/>
</dbReference>
<gene>
    <name evidence="1" type="ORF">AUJ77_01765</name>
</gene>
<dbReference type="STRING" id="1805281.AUJ77_01765"/>
<comment type="caution">
    <text evidence="1">The sequence shown here is derived from an EMBL/GenBank/DDBJ whole genome shotgun (WGS) entry which is preliminary data.</text>
</comment>
<accession>A0A1J4V491</accession>
<evidence type="ECO:0000313" key="1">
    <source>
        <dbReference type="EMBL" id="OIO30792.1"/>
    </source>
</evidence>
<protein>
    <recommendedName>
        <fullName evidence="3">Transcriptional regulator</fullName>
    </recommendedName>
</protein>
<dbReference type="AlphaFoldDB" id="A0A1J4V491"/>
<sequence length="206" mass="23258">MDIIGKLFGSQSRVKILRLFLLNPLEVFDATMVTEKSRVRLPEARKELSLLKSVGIIGDKSFTKEVVSKRGTKETLLKKKISGYQLKPTFPLLLPLKNLIISETPLNRDEIAHRFKGVGKIKFLAISGIFLDEPDARVDVLIVGDGLKKRSIETALRSIEAEIGKELSYGALETVEFLYRVSVYDKFVRDILDFRHDAVIDKLGIE</sequence>
<dbReference type="EMBL" id="MNVN01000013">
    <property type="protein sequence ID" value="OIO30792.1"/>
    <property type="molecule type" value="Genomic_DNA"/>
</dbReference>
<name>A0A1J4V491_9BACT</name>
<evidence type="ECO:0008006" key="3">
    <source>
        <dbReference type="Google" id="ProtNLM"/>
    </source>
</evidence>
<organism evidence="1 2">
    <name type="scientific">Candidatus Nomurabacteria bacterium CG1_02_43_90</name>
    <dbReference type="NCBI Taxonomy" id="1805281"/>
    <lineage>
        <taxon>Bacteria</taxon>
        <taxon>Candidatus Nomuraibacteriota</taxon>
    </lineage>
</organism>
<evidence type="ECO:0000313" key="2">
    <source>
        <dbReference type="Proteomes" id="UP000181992"/>
    </source>
</evidence>
<reference evidence="1 2" key="1">
    <citation type="journal article" date="2016" name="Environ. Microbiol.">
        <title>Genomic resolution of a cold subsurface aquifer community provides metabolic insights for novel microbes adapted to high CO concentrations.</title>
        <authorList>
            <person name="Probst A.J."/>
            <person name="Castelle C.J."/>
            <person name="Singh A."/>
            <person name="Brown C.T."/>
            <person name="Anantharaman K."/>
            <person name="Sharon I."/>
            <person name="Hug L.A."/>
            <person name="Burstein D."/>
            <person name="Emerson J.B."/>
            <person name="Thomas B.C."/>
            <person name="Banfield J.F."/>
        </authorList>
    </citation>
    <scope>NUCLEOTIDE SEQUENCE [LARGE SCALE GENOMIC DNA]</scope>
    <source>
        <strain evidence="1">CG1_02_43_90</strain>
    </source>
</reference>